<dbReference type="InterPro" id="IPR010930">
    <property type="entry name" value="Flg_bb/hook_C_dom"/>
</dbReference>
<evidence type="ECO:0000259" key="7">
    <source>
        <dbReference type="Pfam" id="PF06429"/>
    </source>
</evidence>
<feature type="domain" description="Flagellar hook protein FlgE/F/G-like D1" evidence="9">
    <location>
        <begin position="83"/>
        <end position="124"/>
    </location>
</feature>
<organism evidence="10 11">
    <name type="scientific">Acidihalobacter ferrooxydans</name>
    <dbReference type="NCBI Taxonomy" id="1765967"/>
    <lineage>
        <taxon>Bacteria</taxon>
        <taxon>Pseudomonadati</taxon>
        <taxon>Pseudomonadota</taxon>
        <taxon>Gammaproteobacteria</taxon>
        <taxon>Chromatiales</taxon>
        <taxon>Ectothiorhodospiraceae</taxon>
        <taxon>Acidihalobacter</taxon>
    </lineage>
</organism>
<dbReference type="NCBIfam" id="NF004238">
    <property type="entry name" value="PRK05682.1-1"/>
    <property type="match status" value="1"/>
</dbReference>
<dbReference type="Pfam" id="PF06429">
    <property type="entry name" value="Flg_bbr_C"/>
    <property type="match status" value="1"/>
</dbReference>
<dbReference type="Gene3D" id="2.60.98.20">
    <property type="entry name" value="Flagellar hook protein FlgE"/>
    <property type="match status" value="1"/>
</dbReference>
<dbReference type="GO" id="GO:0009425">
    <property type="term" value="C:bacterial-type flagellum basal body"/>
    <property type="evidence" value="ECO:0007669"/>
    <property type="project" value="UniProtKB-SubCell"/>
</dbReference>
<dbReference type="InterPro" id="IPR001444">
    <property type="entry name" value="Flag_bb_rod_N"/>
</dbReference>
<evidence type="ECO:0000256" key="1">
    <source>
        <dbReference type="ARBA" id="ARBA00004117"/>
    </source>
</evidence>
<dbReference type="InterPro" id="IPR037925">
    <property type="entry name" value="FlgE/F/G-like"/>
</dbReference>
<evidence type="ECO:0000259" key="6">
    <source>
        <dbReference type="Pfam" id="PF00460"/>
    </source>
</evidence>
<evidence type="ECO:0000256" key="4">
    <source>
        <dbReference type="ARBA" id="ARBA00023143"/>
    </source>
</evidence>
<feature type="domain" description="Flagellar basal-body/hook protein C-terminal" evidence="7">
    <location>
        <begin position="373"/>
        <end position="418"/>
    </location>
</feature>
<feature type="domain" description="Flagellar basal body rod protein N-terminal" evidence="6">
    <location>
        <begin position="5"/>
        <end position="33"/>
    </location>
</feature>
<dbReference type="SUPFAM" id="SSF117143">
    <property type="entry name" value="Flagellar hook protein flgE"/>
    <property type="match status" value="1"/>
</dbReference>
<evidence type="ECO:0000259" key="9">
    <source>
        <dbReference type="Pfam" id="PF22692"/>
    </source>
</evidence>
<dbReference type="KEGG" id="afy:BW247_07670"/>
<dbReference type="InterPro" id="IPR011491">
    <property type="entry name" value="FlgE_D2"/>
</dbReference>
<comment type="similarity">
    <text evidence="2 5">Belongs to the flagella basal body rod proteins family.</text>
</comment>
<keyword evidence="4 5" id="KW-0975">Bacterial flagellum</keyword>
<comment type="function">
    <text evidence="5">A flexible structure which links the flagellar filament to the drive apparatus in the basal body.</text>
</comment>
<comment type="subcellular location">
    <subcellularLocation>
        <location evidence="1 5">Bacterial flagellum basal body</location>
    </subcellularLocation>
</comment>
<accession>A0A1P8UGM5</accession>
<protein>
    <recommendedName>
        <fullName evidence="3 5">Flagellar hook protein FlgE</fullName>
    </recommendedName>
</protein>
<dbReference type="InterPro" id="IPR037058">
    <property type="entry name" value="Falgellar_hook_FlgE_sf"/>
</dbReference>
<name>A0A1P8UGM5_9GAMM</name>
<evidence type="ECO:0000256" key="3">
    <source>
        <dbReference type="ARBA" id="ARBA00019015"/>
    </source>
</evidence>
<dbReference type="NCBIfam" id="TIGR03506">
    <property type="entry name" value="FlgEFG_subfam"/>
    <property type="match status" value="1"/>
</dbReference>
<dbReference type="STRING" id="1765967.BW247_07670"/>
<dbReference type="GO" id="GO:0005829">
    <property type="term" value="C:cytosol"/>
    <property type="evidence" value="ECO:0007669"/>
    <property type="project" value="TreeGrafter"/>
</dbReference>
<dbReference type="AlphaFoldDB" id="A0A1P8UGM5"/>
<dbReference type="OrthoDB" id="8578401at2"/>
<reference evidence="10 11" key="1">
    <citation type="submission" date="2017-01" db="EMBL/GenBank/DDBJ databases">
        <title>Draft sequence of Acidihalobacter ferrooxidans strain DSM 14175 (strain V8).</title>
        <authorList>
            <person name="Khaleque H.N."/>
            <person name="Ramsay J.P."/>
            <person name="Murphy R.J.T."/>
            <person name="Kaksonen A.H."/>
            <person name="Boxall N.J."/>
            <person name="Watkin E.L.J."/>
        </authorList>
    </citation>
    <scope>NUCLEOTIDE SEQUENCE [LARGE SCALE GENOMIC DNA]</scope>
    <source>
        <strain evidence="10 11">V8</strain>
    </source>
</reference>
<evidence type="ECO:0000313" key="10">
    <source>
        <dbReference type="EMBL" id="APZ42986.1"/>
    </source>
</evidence>
<dbReference type="Pfam" id="PF00460">
    <property type="entry name" value="Flg_bb_rod"/>
    <property type="match status" value="1"/>
</dbReference>
<dbReference type="InterPro" id="IPR020013">
    <property type="entry name" value="Flagellar_FlgE/F/G"/>
</dbReference>
<keyword evidence="11" id="KW-1185">Reference proteome</keyword>
<evidence type="ECO:0000256" key="2">
    <source>
        <dbReference type="ARBA" id="ARBA00009677"/>
    </source>
</evidence>
<dbReference type="Pfam" id="PF22692">
    <property type="entry name" value="LlgE_F_G_D1"/>
    <property type="match status" value="1"/>
</dbReference>
<feature type="domain" description="Flagellar hook protein FlgE D2" evidence="8">
    <location>
        <begin position="168"/>
        <end position="300"/>
    </location>
</feature>
<dbReference type="GO" id="GO:0071978">
    <property type="term" value="P:bacterial-type flagellum-dependent swarming motility"/>
    <property type="evidence" value="ECO:0007669"/>
    <property type="project" value="TreeGrafter"/>
</dbReference>
<dbReference type="PANTHER" id="PTHR30435:SF1">
    <property type="entry name" value="FLAGELLAR HOOK PROTEIN FLGE"/>
    <property type="match status" value="1"/>
</dbReference>
<evidence type="ECO:0000256" key="5">
    <source>
        <dbReference type="RuleBase" id="RU362116"/>
    </source>
</evidence>
<dbReference type="GO" id="GO:0009424">
    <property type="term" value="C:bacterial-type flagellum hook"/>
    <property type="evidence" value="ECO:0007669"/>
    <property type="project" value="TreeGrafter"/>
</dbReference>
<gene>
    <name evidence="10" type="ORF">BW247_07670</name>
</gene>
<evidence type="ECO:0000259" key="8">
    <source>
        <dbReference type="Pfam" id="PF07559"/>
    </source>
</evidence>
<evidence type="ECO:0000313" key="11">
    <source>
        <dbReference type="Proteomes" id="UP000243807"/>
    </source>
</evidence>
<dbReference type="InterPro" id="IPR053967">
    <property type="entry name" value="LlgE_F_G-like_D1"/>
</dbReference>
<proteinExistence type="inferred from homology"/>
<sequence length="419" mass="42768">MAFGTALTGLNAASEALNVTGNNIANAGTTGFKESRAEFGDIYSVAYGGISNRAIGQGTQLEAVSQQFSQGSLNNTGNALDLAINGKGFFTFSDNGSQVYSRAGTLQVNRDGLVVNALNQPLQVYAPTGTSSTNPTFNQGSLSDLQLSTASGKPQATSTVNEVVNLSAKAPDLGAGTITPSNPSTYTYSSPVTVYDSLGASHTAVVYFRKDTTTAATTGTPGSSTWNVLAEIDGQSVTSAPTQLTFNDNGALTSPSNGNIAISGFNPSNGAAPLSFTLGLTGSTMFGDSNSVNSLTQNGYAAGRLSGLSISNSGVVSANFTNGQTQALGQVALADFANPQGLQSIGNTEWAQTYDSGSVRLGTAGSGTFGNIQSGALENSNVDLAKQLVDLITEQRNYQANAKTISTANAVTQTIIQMA</sequence>
<dbReference type="Pfam" id="PF07559">
    <property type="entry name" value="FlgE_D2"/>
    <property type="match status" value="1"/>
</dbReference>
<dbReference type="RefSeq" id="WP_076836634.1">
    <property type="nucleotide sequence ID" value="NZ_CP019434.1"/>
</dbReference>
<dbReference type="EMBL" id="CP019434">
    <property type="protein sequence ID" value="APZ42986.1"/>
    <property type="molecule type" value="Genomic_DNA"/>
</dbReference>
<dbReference type="PANTHER" id="PTHR30435">
    <property type="entry name" value="FLAGELLAR PROTEIN"/>
    <property type="match status" value="1"/>
</dbReference>
<dbReference type="Proteomes" id="UP000243807">
    <property type="component" value="Chromosome"/>
</dbReference>